<name>A0ABM3R928_SPIOL</name>
<feature type="domain" description="Tf2-1-like SH3-like" evidence="1">
    <location>
        <begin position="3"/>
        <end position="51"/>
    </location>
</feature>
<dbReference type="GeneID" id="110805899"/>
<evidence type="ECO:0000313" key="2">
    <source>
        <dbReference type="Proteomes" id="UP000813463"/>
    </source>
</evidence>
<reference evidence="3" key="2">
    <citation type="submission" date="2025-08" db="UniProtKB">
        <authorList>
            <consortium name="RefSeq"/>
        </authorList>
    </citation>
    <scope>IDENTIFICATION</scope>
    <source>
        <tissue evidence="3">Leaf</tissue>
    </source>
</reference>
<gene>
    <name evidence="3" type="primary">LOC110805899</name>
</gene>
<dbReference type="Pfam" id="PF24626">
    <property type="entry name" value="SH3_Tf2-1"/>
    <property type="match status" value="1"/>
</dbReference>
<evidence type="ECO:0000313" key="3">
    <source>
        <dbReference type="RefSeq" id="XP_056692111.1"/>
    </source>
</evidence>
<sequence>MRFGEKGKLSAKYVGPYEILQRVRKVAYRLVLPMEFEKMHDVFHICQLKRYIPDESHVLDPEKIQIDNSLAYEERAVKILNKKVRSTRNKDVNIVKVLWPNHESKEATWEAEAEMKKQYPELFHEKRENCHGVTILKSSYAKILKVLHNNNSRTA</sequence>
<dbReference type="InterPro" id="IPR056924">
    <property type="entry name" value="SH3_Tf2-1"/>
</dbReference>
<proteinExistence type="predicted"/>
<accession>A0ABM3R928</accession>
<protein>
    <recommendedName>
        <fullName evidence="1">Tf2-1-like SH3-like domain-containing protein</fullName>
    </recommendedName>
</protein>
<dbReference type="PANTHER" id="PTHR46148:SF60">
    <property type="entry name" value="CHROMO DOMAIN-CONTAINING PROTEIN"/>
    <property type="match status" value="1"/>
</dbReference>
<organism evidence="2 3">
    <name type="scientific">Spinacia oleracea</name>
    <name type="common">Spinach</name>
    <dbReference type="NCBI Taxonomy" id="3562"/>
    <lineage>
        <taxon>Eukaryota</taxon>
        <taxon>Viridiplantae</taxon>
        <taxon>Streptophyta</taxon>
        <taxon>Embryophyta</taxon>
        <taxon>Tracheophyta</taxon>
        <taxon>Spermatophyta</taxon>
        <taxon>Magnoliopsida</taxon>
        <taxon>eudicotyledons</taxon>
        <taxon>Gunneridae</taxon>
        <taxon>Pentapetalae</taxon>
        <taxon>Caryophyllales</taxon>
        <taxon>Chenopodiaceae</taxon>
        <taxon>Chenopodioideae</taxon>
        <taxon>Anserineae</taxon>
        <taxon>Spinacia</taxon>
    </lineage>
</organism>
<dbReference type="Proteomes" id="UP000813463">
    <property type="component" value="Chromosome 2"/>
</dbReference>
<reference evidence="2" key="1">
    <citation type="journal article" date="2021" name="Nat. Commun.">
        <title>Genomic analyses provide insights into spinach domestication and the genetic basis of agronomic traits.</title>
        <authorList>
            <person name="Cai X."/>
            <person name="Sun X."/>
            <person name="Xu C."/>
            <person name="Sun H."/>
            <person name="Wang X."/>
            <person name="Ge C."/>
            <person name="Zhang Z."/>
            <person name="Wang Q."/>
            <person name="Fei Z."/>
            <person name="Jiao C."/>
            <person name="Wang Q."/>
        </authorList>
    </citation>
    <scope>NUCLEOTIDE SEQUENCE [LARGE SCALE GENOMIC DNA]</scope>
    <source>
        <strain evidence="2">cv. Varoflay</strain>
    </source>
</reference>
<dbReference type="RefSeq" id="XP_056692111.1">
    <property type="nucleotide sequence ID" value="XM_056836133.1"/>
</dbReference>
<evidence type="ECO:0000259" key="1">
    <source>
        <dbReference type="Pfam" id="PF24626"/>
    </source>
</evidence>
<dbReference type="PANTHER" id="PTHR46148">
    <property type="entry name" value="CHROMO DOMAIN-CONTAINING PROTEIN"/>
    <property type="match status" value="1"/>
</dbReference>
<keyword evidence="2" id="KW-1185">Reference proteome</keyword>